<dbReference type="Proteomes" id="UP000194999">
    <property type="component" value="Unassembled WGS sequence"/>
</dbReference>
<proteinExistence type="predicted"/>
<protein>
    <submittedName>
        <fullName evidence="1">Uncharacterized protein</fullName>
    </submittedName>
</protein>
<evidence type="ECO:0000313" key="2">
    <source>
        <dbReference type="Proteomes" id="UP000194999"/>
    </source>
</evidence>
<gene>
    <name evidence="1" type="ORF">HK15_09585</name>
</gene>
<comment type="caution">
    <text evidence="1">The sequence shown here is derived from an EMBL/GenBank/DDBJ whole genome shotgun (WGS) entry which is preliminary data.</text>
</comment>
<accession>A0A252B9D3</accession>
<name>A0A252B9D3_9PROT</name>
<dbReference type="AlphaFoldDB" id="A0A252B9D3"/>
<sequence length="167" mass="19112">MLLCPEKTTCLIRIAPPEEDHLFPSGHIRKTGRKLKGILQNARNPPQNYLKCLTILHNGFRETNGSFLPENMHRLFLKASKMRGVLLISKGNGNNTKDCLKPDHVFEDVKVAVRADTLCVSGSCQVMGKEHTLSFYDTMFPETLLHHRRDTHAPQRQDFFSYNARHD</sequence>
<organism evidence="1 2">
    <name type="scientific">Acetobacter orientalis</name>
    <dbReference type="NCBI Taxonomy" id="146474"/>
    <lineage>
        <taxon>Bacteria</taxon>
        <taxon>Pseudomonadati</taxon>
        <taxon>Pseudomonadota</taxon>
        <taxon>Alphaproteobacteria</taxon>
        <taxon>Acetobacterales</taxon>
        <taxon>Acetobacteraceae</taxon>
        <taxon>Acetobacter</taxon>
    </lineage>
</organism>
<evidence type="ECO:0000313" key="1">
    <source>
        <dbReference type="EMBL" id="OUJ00936.1"/>
    </source>
</evidence>
<reference evidence="1 2" key="1">
    <citation type="submission" date="2014-06" db="EMBL/GenBank/DDBJ databases">
        <authorList>
            <person name="Ju J."/>
            <person name="Zhang J."/>
        </authorList>
    </citation>
    <scope>NUCLEOTIDE SEQUENCE [LARGE SCALE GENOMIC DNA]</scope>
    <source>
        <strain evidence="1">DmW_048</strain>
    </source>
</reference>
<dbReference type="EMBL" id="JOOY01000055">
    <property type="protein sequence ID" value="OUJ00936.1"/>
    <property type="molecule type" value="Genomic_DNA"/>
</dbReference>